<organism evidence="1 2">
    <name type="scientific">Marchantia polymorpha subsp. ruderalis</name>
    <dbReference type="NCBI Taxonomy" id="1480154"/>
    <lineage>
        <taxon>Eukaryota</taxon>
        <taxon>Viridiplantae</taxon>
        <taxon>Streptophyta</taxon>
        <taxon>Embryophyta</taxon>
        <taxon>Marchantiophyta</taxon>
        <taxon>Marchantiopsida</taxon>
        <taxon>Marchantiidae</taxon>
        <taxon>Marchantiales</taxon>
        <taxon>Marchantiaceae</taxon>
        <taxon>Marchantia</taxon>
    </lineage>
</organism>
<comment type="caution">
    <text evidence="1">The sequence shown here is derived from an EMBL/GenBank/DDBJ whole genome shotgun (WGS) entry which is preliminary data.</text>
</comment>
<dbReference type="AlphaFoldDB" id="A0A176WP29"/>
<reference evidence="1" key="1">
    <citation type="submission" date="2016-03" db="EMBL/GenBank/DDBJ databases">
        <title>Mechanisms controlling the formation of the plant cell surface in tip-growing cells are functionally conserved among land plants.</title>
        <authorList>
            <person name="Honkanen S."/>
            <person name="Jones V.A."/>
            <person name="Morieri G."/>
            <person name="Champion C."/>
            <person name="Hetherington A.J."/>
            <person name="Kelly S."/>
            <person name="Saint-Marcoux D."/>
            <person name="Proust H."/>
            <person name="Prescott H."/>
            <person name="Dolan L."/>
        </authorList>
    </citation>
    <scope>NUCLEOTIDE SEQUENCE [LARGE SCALE GENOMIC DNA]</scope>
    <source>
        <tissue evidence="1">Whole gametophyte</tissue>
    </source>
</reference>
<protein>
    <submittedName>
        <fullName evidence="1">Uncharacterized protein</fullName>
    </submittedName>
</protein>
<gene>
    <name evidence="1" type="ORF">AXG93_1463s1020</name>
</gene>
<dbReference type="Proteomes" id="UP000077202">
    <property type="component" value="Unassembled WGS sequence"/>
</dbReference>
<evidence type="ECO:0000313" key="2">
    <source>
        <dbReference type="Proteomes" id="UP000077202"/>
    </source>
</evidence>
<name>A0A176WP29_MARPO</name>
<sequence>MTWQVGFMERALRGERIHLARIFWTATQQHIKVLPGVSANYLSSFLINFYKGVRLLTAIKRREFPMRTHTQEVEEVISQCSGYDKIKARRLILEADNSTESRAAASQGRPNQEAGIELNEETVVRAKEVPVEKELQTSMEDLEVLEKIVEKVVEDVVGEKVAPQKAVSSRTSTGTIILETGEDTSAEETLSQVLNVADVVCGQVLQLLQSLDSKRGKYAGTTNNRSYVELVRNRTRAKVEVTSAALAKEQQFQETEAMYEVEKQKWL</sequence>
<evidence type="ECO:0000313" key="1">
    <source>
        <dbReference type="EMBL" id="OAE34381.1"/>
    </source>
</evidence>
<dbReference type="EMBL" id="LVLJ01000410">
    <property type="protein sequence ID" value="OAE34381.1"/>
    <property type="molecule type" value="Genomic_DNA"/>
</dbReference>
<proteinExistence type="predicted"/>
<keyword evidence="2" id="KW-1185">Reference proteome</keyword>
<accession>A0A176WP29</accession>